<keyword evidence="3" id="KW-0547">Nucleotide-binding</keyword>
<name>A0A640VKP0_9RHOB</name>
<dbReference type="InterPro" id="IPR017871">
    <property type="entry name" value="ABC_transporter-like_CS"/>
</dbReference>
<dbReference type="PROSITE" id="PS00211">
    <property type="entry name" value="ABC_TRANSPORTER_1"/>
    <property type="match status" value="1"/>
</dbReference>
<keyword evidence="5" id="KW-1278">Translocase</keyword>
<evidence type="ECO:0000259" key="7">
    <source>
        <dbReference type="PROSITE" id="PS50893"/>
    </source>
</evidence>
<keyword evidence="1" id="KW-0813">Transport</keyword>
<dbReference type="Gene3D" id="3.40.50.300">
    <property type="entry name" value="P-loop containing nucleotide triphosphate hydrolases"/>
    <property type="match status" value="1"/>
</dbReference>
<sequence>MSVETLVADTRPDGTGAESFAPVLPVDLRVTGLAKSFAGTPVFSDVSFGLSRGEAVAIVGANGTGKSTLLRCLMGLIPTDAGSIDVVGTDVRSASSSGLRAMRAQIGLVSQKHNLVPRLSVLSNVVQGLLGQKPGLRHWSQSLAPARSRAAAMAALQKVGLAQLAQRRADRLSGGQSQRVAIARALVGQPRILIADEPTASLDPAAGEDVMDLFFDLARQEGVTVIFISHNIDHALKYGDRILGLANGGMPLDARAASLNAEQLRGLYD</sequence>
<evidence type="ECO:0000256" key="2">
    <source>
        <dbReference type="ARBA" id="ARBA00022475"/>
    </source>
</evidence>
<keyword evidence="9" id="KW-1185">Reference proteome</keyword>
<keyword evidence="2" id="KW-1003">Cell membrane</keyword>
<organism evidence="8 9">
    <name type="scientific">Roseobacter cerasinus</name>
    <dbReference type="NCBI Taxonomy" id="2602289"/>
    <lineage>
        <taxon>Bacteria</taxon>
        <taxon>Pseudomonadati</taxon>
        <taxon>Pseudomonadota</taxon>
        <taxon>Alphaproteobacteria</taxon>
        <taxon>Rhodobacterales</taxon>
        <taxon>Roseobacteraceae</taxon>
        <taxon>Roseobacter</taxon>
    </lineage>
</organism>
<gene>
    <name evidence="8" type="primary">phnC2</name>
    <name evidence="8" type="ORF">So717_04020</name>
</gene>
<evidence type="ECO:0000313" key="9">
    <source>
        <dbReference type="Proteomes" id="UP000436522"/>
    </source>
</evidence>
<proteinExistence type="predicted"/>
<evidence type="ECO:0000256" key="1">
    <source>
        <dbReference type="ARBA" id="ARBA00022448"/>
    </source>
</evidence>
<accession>A0A640VKP0</accession>
<evidence type="ECO:0000313" key="8">
    <source>
        <dbReference type="EMBL" id="GFE48649.1"/>
    </source>
</evidence>
<dbReference type="SMART" id="SM00382">
    <property type="entry name" value="AAA"/>
    <property type="match status" value="1"/>
</dbReference>
<dbReference type="PANTHER" id="PTHR43166">
    <property type="entry name" value="AMINO ACID IMPORT ATP-BINDING PROTEIN"/>
    <property type="match status" value="1"/>
</dbReference>
<dbReference type="InterPro" id="IPR050086">
    <property type="entry name" value="MetN_ABC_transporter-like"/>
</dbReference>
<dbReference type="InterPro" id="IPR003439">
    <property type="entry name" value="ABC_transporter-like_ATP-bd"/>
</dbReference>
<dbReference type="Pfam" id="PF00005">
    <property type="entry name" value="ABC_tran"/>
    <property type="match status" value="1"/>
</dbReference>
<reference evidence="8 9" key="1">
    <citation type="submission" date="2019-12" db="EMBL/GenBank/DDBJ databases">
        <title>Roseobacter cerasinus sp. nov., isolated from seawater around aquaculture.</title>
        <authorList>
            <person name="Muramatsu S."/>
            <person name="Takabe Y."/>
            <person name="Mori K."/>
            <person name="Takaichi S."/>
            <person name="Hanada S."/>
        </authorList>
    </citation>
    <scope>NUCLEOTIDE SEQUENCE [LARGE SCALE GENOMIC DNA]</scope>
    <source>
        <strain evidence="8 9">AI77</strain>
    </source>
</reference>
<keyword evidence="4 8" id="KW-0067">ATP-binding</keyword>
<comment type="caution">
    <text evidence="8">The sequence shown here is derived from an EMBL/GenBank/DDBJ whole genome shotgun (WGS) entry which is preliminary data.</text>
</comment>
<dbReference type="GO" id="GO:0016887">
    <property type="term" value="F:ATP hydrolysis activity"/>
    <property type="evidence" value="ECO:0007669"/>
    <property type="project" value="InterPro"/>
</dbReference>
<dbReference type="PROSITE" id="PS50893">
    <property type="entry name" value="ABC_TRANSPORTER_2"/>
    <property type="match status" value="1"/>
</dbReference>
<dbReference type="PANTHER" id="PTHR43166:SF6">
    <property type="entry name" value="PHOSPHONATES IMPORT ATP-BINDING PROTEIN PHNC"/>
    <property type="match status" value="1"/>
</dbReference>
<evidence type="ECO:0000256" key="4">
    <source>
        <dbReference type="ARBA" id="ARBA00022840"/>
    </source>
</evidence>
<dbReference type="AlphaFoldDB" id="A0A640VKP0"/>
<dbReference type="SUPFAM" id="SSF52540">
    <property type="entry name" value="P-loop containing nucleoside triphosphate hydrolases"/>
    <property type="match status" value="1"/>
</dbReference>
<evidence type="ECO:0000256" key="3">
    <source>
        <dbReference type="ARBA" id="ARBA00022741"/>
    </source>
</evidence>
<keyword evidence="6" id="KW-0472">Membrane</keyword>
<dbReference type="Proteomes" id="UP000436522">
    <property type="component" value="Unassembled WGS sequence"/>
</dbReference>
<dbReference type="InterPro" id="IPR027417">
    <property type="entry name" value="P-loop_NTPase"/>
</dbReference>
<dbReference type="EMBL" id="BLIV01000001">
    <property type="protein sequence ID" value="GFE48649.1"/>
    <property type="molecule type" value="Genomic_DNA"/>
</dbReference>
<protein>
    <submittedName>
        <fullName evidence="8">Phosphonates import ATP-binding protein PhnC 2</fullName>
    </submittedName>
</protein>
<feature type="domain" description="ABC transporter" evidence="7">
    <location>
        <begin position="28"/>
        <end position="268"/>
    </location>
</feature>
<dbReference type="GO" id="GO:0005524">
    <property type="term" value="F:ATP binding"/>
    <property type="evidence" value="ECO:0007669"/>
    <property type="project" value="UniProtKB-KW"/>
</dbReference>
<evidence type="ECO:0000256" key="6">
    <source>
        <dbReference type="ARBA" id="ARBA00023136"/>
    </source>
</evidence>
<evidence type="ECO:0000256" key="5">
    <source>
        <dbReference type="ARBA" id="ARBA00022967"/>
    </source>
</evidence>
<dbReference type="InterPro" id="IPR003593">
    <property type="entry name" value="AAA+_ATPase"/>
</dbReference>